<dbReference type="GO" id="GO:0016787">
    <property type="term" value="F:hydrolase activity"/>
    <property type="evidence" value="ECO:0007669"/>
    <property type="project" value="UniProtKB-KW"/>
</dbReference>
<dbReference type="EMBL" id="UFQS01000991">
    <property type="protein sequence ID" value="SSX08300.1"/>
    <property type="molecule type" value="Genomic_DNA"/>
</dbReference>
<keyword evidence="11" id="KW-0067">ATP-binding</keyword>
<dbReference type="InterPro" id="IPR040812">
    <property type="entry name" value="UPF1_1B_dom"/>
</dbReference>
<name>A0A336KT50_CULSO</name>
<feature type="compositionally biased region" description="Pro residues" evidence="13">
    <location>
        <begin position="1119"/>
        <end position="1128"/>
    </location>
</feature>
<comment type="similarity">
    <text evidence="2">Belongs to the DNA2/NAM7 helicase family.</text>
</comment>
<dbReference type="GO" id="GO:0003724">
    <property type="term" value="F:RNA helicase activity"/>
    <property type="evidence" value="ECO:0007669"/>
    <property type="project" value="InterPro"/>
</dbReference>
<dbReference type="CDD" id="cd18039">
    <property type="entry name" value="DEXXQc_UPF1"/>
    <property type="match status" value="1"/>
</dbReference>
<dbReference type="GO" id="GO:0000184">
    <property type="term" value="P:nuclear-transcribed mRNA catabolic process, nonsense-mediated decay"/>
    <property type="evidence" value="ECO:0007669"/>
    <property type="project" value="InterPro"/>
</dbReference>
<comment type="subcellular location">
    <subcellularLocation>
        <location evidence="1">Cytoplasm</location>
        <location evidence="1">Cytoplasmic ribonucleoprotein granule</location>
    </subcellularLocation>
</comment>
<keyword evidence="7 12" id="KW-0863">Zinc-finger</keyword>
<evidence type="ECO:0000256" key="10">
    <source>
        <dbReference type="ARBA" id="ARBA00022833"/>
    </source>
</evidence>
<evidence type="ECO:0000256" key="7">
    <source>
        <dbReference type="ARBA" id="ARBA00022771"/>
    </source>
</evidence>
<dbReference type="InterPro" id="IPR045055">
    <property type="entry name" value="DNA2/NAM7-like"/>
</dbReference>
<proteinExistence type="inferred from homology"/>
<evidence type="ECO:0000256" key="13">
    <source>
        <dbReference type="SAM" id="MobiDB-lite"/>
    </source>
</evidence>
<dbReference type="InterPro" id="IPR006935">
    <property type="entry name" value="Helicase/UvrB_N"/>
</dbReference>
<dbReference type="FunFam" id="3.40.50.300:FF:000097">
    <property type="entry name" value="Regulator of nonsense transcripts 1"/>
    <property type="match status" value="1"/>
</dbReference>
<feature type="compositionally biased region" description="Polar residues" evidence="13">
    <location>
        <begin position="1096"/>
        <end position="1115"/>
    </location>
</feature>
<dbReference type="InterPro" id="IPR027417">
    <property type="entry name" value="P-loop_NTPase"/>
</dbReference>
<evidence type="ECO:0000256" key="5">
    <source>
        <dbReference type="ARBA" id="ARBA00022723"/>
    </source>
</evidence>
<keyword evidence="10 12" id="KW-0862">Zinc</keyword>
<dbReference type="InterPro" id="IPR047187">
    <property type="entry name" value="SF1_C_Upf1"/>
</dbReference>
<evidence type="ECO:0000256" key="8">
    <source>
        <dbReference type="ARBA" id="ARBA00022801"/>
    </source>
</evidence>
<protein>
    <recommendedName>
        <fullName evidence="3">DNA helicase</fullName>
        <ecNumber evidence="3">3.6.4.12</ecNumber>
    </recommendedName>
</protein>
<dbReference type="PROSITE" id="PS51997">
    <property type="entry name" value="UPF1_CH_RICH"/>
    <property type="match status" value="1"/>
</dbReference>
<feature type="compositionally biased region" description="Polar residues" evidence="13">
    <location>
        <begin position="1034"/>
        <end position="1055"/>
    </location>
</feature>
<dbReference type="InterPro" id="IPR018999">
    <property type="entry name" value="UPF1_CH/ZBD"/>
</dbReference>
<dbReference type="GO" id="GO:0036464">
    <property type="term" value="C:cytoplasmic ribonucleoprotein granule"/>
    <property type="evidence" value="ECO:0007669"/>
    <property type="project" value="UniProtKB-SubCell"/>
</dbReference>
<reference evidence="16" key="2">
    <citation type="submission" date="2018-07" db="EMBL/GenBank/DDBJ databases">
        <authorList>
            <person name="Quirk P.G."/>
            <person name="Krulwich T.A."/>
        </authorList>
    </citation>
    <scope>NUCLEOTIDE SEQUENCE</scope>
</reference>
<dbReference type="GO" id="GO:0008270">
    <property type="term" value="F:zinc ion binding"/>
    <property type="evidence" value="ECO:0007669"/>
    <property type="project" value="UniProtKB-UniRule"/>
</dbReference>
<evidence type="ECO:0000256" key="11">
    <source>
        <dbReference type="ARBA" id="ARBA00022840"/>
    </source>
</evidence>
<dbReference type="Pfam" id="PF09416">
    <property type="entry name" value="UPF1_Zn_bind"/>
    <property type="match status" value="1"/>
</dbReference>
<dbReference type="Pfam" id="PF18141">
    <property type="entry name" value="UPF1_1B_dom"/>
    <property type="match status" value="1"/>
</dbReference>
<reference evidence="15" key="1">
    <citation type="submission" date="2018-04" db="EMBL/GenBank/DDBJ databases">
        <authorList>
            <person name="Go L.Y."/>
            <person name="Mitchell J.A."/>
        </authorList>
    </citation>
    <scope>NUCLEOTIDE SEQUENCE</scope>
    <source>
        <tissue evidence="15">Whole organism</tissue>
    </source>
</reference>
<dbReference type="CDD" id="cd21407">
    <property type="entry name" value="1B_UPF1-like"/>
    <property type="match status" value="1"/>
</dbReference>
<dbReference type="EC" id="3.6.4.12" evidence="3"/>
<dbReference type="GO" id="GO:0003678">
    <property type="term" value="F:DNA helicase activity"/>
    <property type="evidence" value="ECO:0007669"/>
    <property type="project" value="UniProtKB-EC"/>
</dbReference>
<dbReference type="GO" id="GO:0005524">
    <property type="term" value="F:ATP binding"/>
    <property type="evidence" value="ECO:0007669"/>
    <property type="project" value="UniProtKB-KW"/>
</dbReference>
<evidence type="ECO:0000313" key="15">
    <source>
        <dbReference type="EMBL" id="SSX08300.1"/>
    </source>
</evidence>
<feature type="region of interest" description="Disordered" evidence="13">
    <location>
        <begin position="934"/>
        <end position="972"/>
    </location>
</feature>
<keyword evidence="8" id="KW-0378">Hydrolase</keyword>
<dbReference type="AlphaFoldDB" id="A0A336KT50"/>
<dbReference type="Pfam" id="PF04851">
    <property type="entry name" value="ResIII"/>
    <property type="match status" value="1"/>
</dbReference>
<sequence length="1128" mass="126444">MSVDAFNSQTLTFLDTEENDLIGADTQGTDFDFRDFTLPQQSQTQDAHGSSQLNGFTGVNRFSDTDKKVSGITNAINELKFEEDEEDDTAASNQDLPAHACKYCGIHDPSCVVLCNICKRWFCNGRGNTSGSHIVNHLVRAKHKEVTLHSEGPLGETILECYSCGVRNVFVLGFIPAKADSVVVLLCRQPCSAQSSLKDMNWDPEQWKPLINDRCFLSWLVKVPTEQDQMRARLITATQINTLEELWKENEEASFEDLEKPGIDKEPDQVQLRYDDGYQYQNIFGPLVNLEAEYNKRLKESQTQDNIEVRWDVGLNRKSIAYFTLAKVDSDMKLMHGDELRLRYVGDLGKAWSGVGHVIKLPDNFGEDVGLELKNSQQPPTEYTSNFVVDFIWKGTSFSRMQMALKKFAVDENSVSNYIYSRLLGHGRHDGSDDVTFRVGNLPKHFSAPNLPDLNRSQVYAVKHAIQRPLSLIQGPPGTGKTVTSASIVYQLVKINGGPVLVCAPSNTAVDQLTEKIHRTNLKVVRVCAKSREAIDSPVGFLALHNQIRNMGSNNEFKKLQQLKEETGELSSSDENRYRMLKRQAERELLEAADVICCTCVGAGDARLGKIKFNSILIDESMQSTEPECMVPVVLGARQLILVGDHCQLGPVVVCKKAAKAGLSQSLFERLVVLGIRPFRLEVQYRMHPELSQFPSNFFYEGSLQNGVCAEERKLKIDFPWPNPDCPMFFLVTLGAEEIAGSGTSYLNRTEAANVEKITTRFLKAGVKPEQIGIITPYEGQRAYLVQYMQYQGALHSKLYQEIEIASVDAFQGREKDIIIMSCVRSNEHQGIGFLNDPRRLNVALTRAKYGIIIVGNPKVLSKQQLWNNLLHFYKEKKVLCEGSLNNLKESMIQFQKPKKIVNTLNPGSHFMSNNMYDAKEAMASGSFYDRSSQFSYQQANNQPPPPVGYNPQYNPMNNYPPQQSSRNAGPGLNMYSHHDPISYISQERTQPHMSNMPVPVGMFMNMSNVPPRFYNQHQQAIQAAKQSRKKVQMSPNINNNVGTKQTMSGGSQRTRMAPIGSQGGPLTQGLSQNMSQPGFSLSQQPDFSQDYMGEYQSQGDGLLSQNEFGSQNPAFSLPNPPNYSQPY</sequence>
<dbReference type="PANTHER" id="PTHR10887">
    <property type="entry name" value="DNA2/NAM7 HELICASE FAMILY"/>
    <property type="match status" value="1"/>
</dbReference>
<feature type="region of interest" description="C3H" evidence="12">
    <location>
        <begin position="101"/>
        <end position="133"/>
    </location>
</feature>
<dbReference type="Pfam" id="PF13087">
    <property type="entry name" value="AAA_12"/>
    <property type="match status" value="1"/>
</dbReference>
<dbReference type="Gene3D" id="3.40.50.300">
    <property type="entry name" value="P-loop containing nucleotide triphosphate hydrolases"/>
    <property type="match status" value="2"/>
</dbReference>
<evidence type="ECO:0000313" key="16">
    <source>
        <dbReference type="EMBL" id="SSX28323.1"/>
    </source>
</evidence>
<feature type="compositionally biased region" description="Polar residues" evidence="13">
    <location>
        <begin position="1065"/>
        <end position="1088"/>
    </location>
</feature>
<dbReference type="Pfam" id="PF13086">
    <property type="entry name" value="AAA_11"/>
    <property type="match status" value="1"/>
</dbReference>
<keyword evidence="5 12" id="KW-0479">Metal-binding</keyword>
<evidence type="ECO:0000256" key="6">
    <source>
        <dbReference type="ARBA" id="ARBA00022741"/>
    </source>
</evidence>
<evidence type="ECO:0000259" key="14">
    <source>
        <dbReference type="PROSITE" id="PS51997"/>
    </source>
</evidence>
<dbReference type="GO" id="GO:1903313">
    <property type="term" value="P:positive regulation of mRNA metabolic process"/>
    <property type="evidence" value="ECO:0007669"/>
    <property type="project" value="UniProtKB-ARBA"/>
</dbReference>
<dbReference type="GO" id="GO:0003677">
    <property type="term" value="F:DNA binding"/>
    <property type="evidence" value="ECO:0007669"/>
    <property type="project" value="InterPro"/>
</dbReference>
<keyword evidence="6" id="KW-0547">Nucleotide-binding</keyword>
<dbReference type="InterPro" id="IPR041679">
    <property type="entry name" value="DNA2/NAM7-like_C"/>
</dbReference>
<dbReference type="PANTHER" id="PTHR10887:SF364">
    <property type="entry name" value="REGULATOR OF NONSENSE TRANSCRIPTS 1"/>
    <property type="match status" value="1"/>
</dbReference>
<feature type="region of interest" description="C4" evidence="12">
    <location>
        <begin position="161"/>
        <end position="191"/>
    </location>
</feature>
<dbReference type="VEuPathDB" id="VectorBase:CSON015517"/>
<dbReference type="Gene3D" id="6.10.140.1240">
    <property type="match status" value="1"/>
</dbReference>
<dbReference type="GO" id="GO:0003723">
    <property type="term" value="F:RNA binding"/>
    <property type="evidence" value="ECO:0007669"/>
    <property type="project" value="InterPro"/>
</dbReference>
<feature type="region of interest" description="CC/SHH/C" evidence="12">
    <location>
        <begin position="115"/>
        <end position="143"/>
    </location>
</feature>
<organism evidence="15">
    <name type="scientific">Culicoides sonorensis</name>
    <name type="common">Biting midge</name>
    <dbReference type="NCBI Taxonomy" id="179676"/>
    <lineage>
        <taxon>Eukaryota</taxon>
        <taxon>Metazoa</taxon>
        <taxon>Ecdysozoa</taxon>
        <taxon>Arthropoda</taxon>
        <taxon>Hexapoda</taxon>
        <taxon>Insecta</taxon>
        <taxon>Pterygota</taxon>
        <taxon>Neoptera</taxon>
        <taxon>Endopterygota</taxon>
        <taxon>Diptera</taxon>
        <taxon>Nematocera</taxon>
        <taxon>Chironomoidea</taxon>
        <taxon>Ceratopogonidae</taxon>
        <taxon>Ceratopogoninae</taxon>
        <taxon>Culicoides</taxon>
        <taxon>Monoculicoides</taxon>
    </lineage>
</organism>
<feature type="compositionally biased region" description="Low complexity" evidence="13">
    <location>
        <begin position="950"/>
        <end position="964"/>
    </location>
</feature>
<feature type="region of interest" description="Disordered" evidence="13">
    <location>
        <begin position="1028"/>
        <end position="1128"/>
    </location>
</feature>
<feature type="domain" description="Upf1" evidence="14">
    <location>
        <begin position="93"/>
        <end position="250"/>
    </location>
</feature>
<dbReference type="CDD" id="cd18808">
    <property type="entry name" value="SF1_C_Upf1"/>
    <property type="match status" value="1"/>
</dbReference>
<dbReference type="Gene3D" id="2.40.30.230">
    <property type="match status" value="1"/>
</dbReference>
<gene>
    <name evidence="15" type="primary">CSON015517</name>
</gene>
<keyword evidence="9" id="KW-0347">Helicase</keyword>
<evidence type="ECO:0000256" key="2">
    <source>
        <dbReference type="ARBA" id="ARBA00007913"/>
    </source>
</evidence>
<dbReference type="OMA" id="QYMQMNG"/>
<evidence type="ECO:0000256" key="4">
    <source>
        <dbReference type="ARBA" id="ARBA00022490"/>
    </source>
</evidence>
<dbReference type="FunFam" id="2.40.30.230:FF:000001">
    <property type="entry name" value="Regulator of nonsense transcripts 1"/>
    <property type="match status" value="1"/>
</dbReference>
<keyword evidence="4" id="KW-0963">Cytoplasm</keyword>
<evidence type="ECO:0000256" key="3">
    <source>
        <dbReference type="ARBA" id="ARBA00012551"/>
    </source>
</evidence>
<accession>A0A336KT50</accession>
<evidence type="ECO:0000256" key="9">
    <source>
        <dbReference type="ARBA" id="ARBA00022806"/>
    </source>
</evidence>
<dbReference type="InterPro" id="IPR041677">
    <property type="entry name" value="DNA2/NAM7_AAA_11"/>
</dbReference>
<evidence type="ECO:0000256" key="12">
    <source>
        <dbReference type="PROSITE-ProRule" id="PRU01341"/>
    </source>
</evidence>
<dbReference type="CDD" id="cd21400">
    <property type="entry name" value="ZBD_UPF1-like"/>
    <property type="match status" value="1"/>
</dbReference>
<evidence type="ECO:0000256" key="1">
    <source>
        <dbReference type="ARBA" id="ARBA00004331"/>
    </source>
</evidence>
<dbReference type="SUPFAM" id="SSF52540">
    <property type="entry name" value="P-loop containing nucleoside triphosphate hydrolases"/>
    <property type="match status" value="1"/>
</dbReference>
<dbReference type="EMBL" id="UFQT01000991">
    <property type="protein sequence ID" value="SSX28323.1"/>
    <property type="molecule type" value="Genomic_DNA"/>
</dbReference>